<gene>
    <name evidence="11" type="ORF">QQZ08_003763</name>
</gene>
<dbReference type="PANTHER" id="PTHR22770">
    <property type="entry name" value="UBIQUITIN CONJUGATING ENZYME 7 INTERACTING PROTEIN-RELATED"/>
    <property type="match status" value="1"/>
</dbReference>
<evidence type="ECO:0000313" key="12">
    <source>
        <dbReference type="Proteomes" id="UP001498421"/>
    </source>
</evidence>
<evidence type="ECO:0000259" key="10">
    <source>
        <dbReference type="PROSITE" id="PS51873"/>
    </source>
</evidence>
<dbReference type="SMART" id="SM00647">
    <property type="entry name" value="IBR"/>
    <property type="match status" value="2"/>
</dbReference>
<evidence type="ECO:0000256" key="8">
    <source>
        <dbReference type="PROSITE-ProRule" id="PRU00723"/>
    </source>
</evidence>
<comment type="caution">
    <text evidence="11">The sequence shown here is derived from an EMBL/GenBank/DDBJ whole genome shotgun (WGS) entry which is preliminary data.</text>
</comment>
<evidence type="ECO:0000256" key="1">
    <source>
        <dbReference type="ARBA" id="ARBA00004906"/>
    </source>
</evidence>
<dbReference type="InterPro" id="IPR044066">
    <property type="entry name" value="TRIAD_supradom"/>
</dbReference>
<comment type="pathway">
    <text evidence="1">Protein modification; protein ubiquitination.</text>
</comment>
<evidence type="ECO:0000256" key="4">
    <source>
        <dbReference type="ARBA" id="ARBA00022737"/>
    </source>
</evidence>
<dbReference type="Gene3D" id="3.30.40.10">
    <property type="entry name" value="Zinc/RING finger domain, C3HC4 (zinc finger)"/>
    <property type="match status" value="1"/>
</dbReference>
<keyword evidence="3 8" id="KW-0479">Metal-binding</keyword>
<keyword evidence="7 8" id="KW-0862">Zinc</keyword>
<evidence type="ECO:0000256" key="3">
    <source>
        <dbReference type="ARBA" id="ARBA00022723"/>
    </source>
</evidence>
<dbReference type="InterPro" id="IPR013083">
    <property type="entry name" value="Znf_RING/FYVE/PHD"/>
</dbReference>
<keyword evidence="6" id="KW-0833">Ubl conjugation pathway</keyword>
<reference evidence="11 12" key="1">
    <citation type="journal article" date="2025" name="Microbiol. Resour. Announc.">
        <title>Draft genome sequences for Neonectria magnoliae and Neonectria punicea, canker pathogens of Liriodendron tulipifera and Acer saccharum in West Virginia.</title>
        <authorList>
            <person name="Petronek H.M."/>
            <person name="Kasson M.T."/>
            <person name="Metheny A.M."/>
            <person name="Stauder C.M."/>
            <person name="Lovett B."/>
            <person name="Lynch S.C."/>
            <person name="Garnas J.R."/>
            <person name="Kasson L.R."/>
            <person name="Stajich J.E."/>
        </authorList>
    </citation>
    <scope>NUCLEOTIDE SEQUENCE [LARGE SCALE GENOMIC DNA]</scope>
    <source>
        <strain evidence="11 12">NRRL 64651</strain>
    </source>
</reference>
<dbReference type="Pfam" id="PF22191">
    <property type="entry name" value="IBR_1"/>
    <property type="match status" value="1"/>
</dbReference>
<dbReference type="Gene3D" id="1.20.120.1750">
    <property type="match status" value="1"/>
</dbReference>
<dbReference type="SMART" id="SM00356">
    <property type="entry name" value="ZnF_C3H1"/>
    <property type="match status" value="1"/>
</dbReference>
<dbReference type="Pfam" id="PF01485">
    <property type="entry name" value="IBR"/>
    <property type="match status" value="1"/>
</dbReference>
<evidence type="ECO:0000259" key="9">
    <source>
        <dbReference type="PROSITE" id="PS50103"/>
    </source>
</evidence>
<dbReference type="InterPro" id="IPR002867">
    <property type="entry name" value="IBR_dom"/>
</dbReference>
<dbReference type="InterPro" id="IPR051628">
    <property type="entry name" value="LUBAC_E3_Ligases"/>
</dbReference>
<keyword evidence="5 8" id="KW-0863">Zinc-finger</keyword>
<feature type="domain" description="C3H1-type" evidence="9">
    <location>
        <begin position="47"/>
        <end position="74"/>
    </location>
</feature>
<feature type="zinc finger region" description="C3H1-type" evidence="8">
    <location>
        <begin position="47"/>
        <end position="74"/>
    </location>
</feature>
<evidence type="ECO:0000313" key="11">
    <source>
        <dbReference type="EMBL" id="KAK7429737.1"/>
    </source>
</evidence>
<evidence type="ECO:0000256" key="5">
    <source>
        <dbReference type="ARBA" id="ARBA00022771"/>
    </source>
</evidence>
<dbReference type="Proteomes" id="UP001498421">
    <property type="component" value="Unassembled WGS sequence"/>
</dbReference>
<dbReference type="PROSITE" id="PS00028">
    <property type="entry name" value="ZINC_FINGER_C2H2_1"/>
    <property type="match status" value="1"/>
</dbReference>
<dbReference type="CDD" id="cd22585">
    <property type="entry name" value="Rcat_RBR_DEAH12-like"/>
    <property type="match status" value="1"/>
</dbReference>
<protein>
    <recommendedName>
        <fullName evidence="13">RING-type E3 ubiquitin transferase</fullName>
    </recommendedName>
</protein>
<organism evidence="11 12">
    <name type="scientific">Neonectria magnoliae</name>
    <dbReference type="NCBI Taxonomy" id="2732573"/>
    <lineage>
        <taxon>Eukaryota</taxon>
        <taxon>Fungi</taxon>
        <taxon>Dikarya</taxon>
        <taxon>Ascomycota</taxon>
        <taxon>Pezizomycotina</taxon>
        <taxon>Sordariomycetes</taxon>
        <taxon>Hypocreomycetidae</taxon>
        <taxon>Hypocreales</taxon>
        <taxon>Nectriaceae</taxon>
        <taxon>Neonectria</taxon>
    </lineage>
</organism>
<dbReference type="Gene3D" id="4.10.1000.10">
    <property type="entry name" value="Zinc finger, CCCH-type"/>
    <property type="match status" value="1"/>
</dbReference>
<dbReference type="InterPro" id="IPR013087">
    <property type="entry name" value="Znf_C2H2_type"/>
</dbReference>
<evidence type="ECO:0000256" key="2">
    <source>
        <dbReference type="ARBA" id="ARBA00022679"/>
    </source>
</evidence>
<proteinExistence type="predicted"/>
<dbReference type="PROSITE" id="PS50103">
    <property type="entry name" value="ZF_C3H1"/>
    <property type="match status" value="1"/>
</dbReference>
<keyword evidence="2" id="KW-0808">Transferase</keyword>
<accession>A0ABR1IAD1</accession>
<dbReference type="SUPFAM" id="SSF57850">
    <property type="entry name" value="RING/U-box"/>
    <property type="match status" value="3"/>
</dbReference>
<dbReference type="PROSITE" id="PS51873">
    <property type="entry name" value="TRIAD"/>
    <property type="match status" value="1"/>
</dbReference>
<dbReference type="EMBL" id="JAZAVK010000026">
    <property type="protein sequence ID" value="KAK7429737.1"/>
    <property type="molecule type" value="Genomic_DNA"/>
</dbReference>
<keyword evidence="4" id="KW-0677">Repeat</keyword>
<evidence type="ECO:0008006" key="13">
    <source>
        <dbReference type="Google" id="ProtNLM"/>
    </source>
</evidence>
<sequence>MAAPGQQQAFTVKRRARVRTTMSRPAGNMLPFRVRPSKEASTTTTDSRSTVPCKFFLAGNCLKESSCPFSHAGVEISAPPFSQAPLDDGAEVEDFTRTIAGAFVRFEDGGRVSKICLPNDFSAVHLSGLPQDSSPKSIQAFLAQHGFPTAEKYIWVMREGGVVSAKVQLEDPAFSKKLGTLVQTGLLWGTSRIQATPVAARMPSGHTSGRVDCKKVHVSWHKAVRTAWLNFGSGDVAGRVSQKFATGTYKILGQKVIAGTPSQSSSVRRSYNPVNWTVTLTDVPASTSVSEITRAIFSKTDKPRHIELGAPSYPIDEDQASAIVRSLLTKIGPVEYWETTLESTAKRIKATARFLDEMGARDAVSQLNEKVLPFHKNGKLTVQMVYSAKFKVRSDIYAAAASRADAHVNQWKAKHVSFRSYPSTGMLKVEGESATEVASAKAILDGIVGGVVVKDGQGSLWDDSLKRNGQLWQAIKHQQRELGVVIVRDRIKQELRLFGTKVACDKAQRHLASLFCMETSSAHVIKLDSSKLRWACRGGFKSISGRLGTEKAALYVVPSPRIVITGSLEDFDIALALANGQEVARETESKSTLDAAILEDCSICWTETDTPVRIACGHAYCPDCFENSCASLSGTGTDFVLLCHGDQGKCLQEIGLQDLHKHLSSTVLEAFLEQSFLSSVRRTPNKLRFCPTPDCGYVYRVTESARTHTCSNCLQPTCYACHEPHVDMTCAEYKDIRSGGYAAFEKLKKEAGFKDCPKCKTPIEKTEGCNHITCMGCKTHMCWVCMMTFPEGRLVYEHMGQMHGGHVEWDG</sequence>
<evidence type="ECO:0000256" key="7">
    <source>
        <dbReference type="ARBA" id="ARBA00022833"/>
    </source>
</evidence>
<evidence type="ECO:0000256" key="6">
    <source>
        <dbReference type="ARBA" id="ARBA00022786"/>
    </source>
</evidence>
<keyword evidence="12" id="KW-1185">Reference proteome</keyword>
<name>A0ABR1IAD1_9HYPO</name>
<dbReference type="InterPro" id="IPR000571">
    <property type="entry name" value="Znf_CCCH"/>
</dbReference>
<feature type="domain" description="RING-type" evidence="10">
    <location>
        <begin position="597"/>
        <end position="810"/>
    </location>
</feature>
<dbReference type="PANTHER" id="PTHR22770:SF13">
    <property type="entry name" value="RING-TYPE DOMAIN-CONTAINING PROTEIN"/>
    <property type="match status" value="1"/>
</dbReference>
<dbReference type="CDD" id="cd20335">
    <property type="entry name" value="BRcat_RBR"/>
    <property type="match status" value="1"/>
</dbReference>